<proteinExistence type="inferred from homology"/>
<gene>
    <name evidence="13" type="primary">LOC106811196</name>
</gene>
<comment type="similarity">
    <text evidence="1">Belongs to the GLMP family.</text>
</comment>
<keyword evidence="6" id="KW-0325">Glycoprotein</keyword>
<accession>A0ABM1EDG2</accession>
<evidence type="ECO:0000256" key="1">
    <source>
        <dbReference type="ARBA" id="ARBA00010599"/>
    </source>
</evidence>
<evidence type="ECO:0000256" key="11">
    <source>
        <dbReference type="SAM" id="Phobius"/>
    </source>
</evidence>
<keyword evidence="2 11" id="KW-0812">Transmembrane</keyword>
<evidence type="ECO:0000256" key="6">
    <source>
        <dbReference type="ARBA" id="ARBA00023180"/>
    </source>
</evidence>
<evidence type="ECO:0000256" key="9">
    <source>
        <dbReference type="ARBA" id="ARBA00024189"/>
    </source>
</evidence>
<keyword evidence="3" id="KW-0732">Signal</keyword>
<dbReference type="GeneID" id="106811196"/>
<dbReference type="InterPro" id="IPR029382">
    <property type="entry name" value="NCU-G1"/>
</dbReference>
<evidence type="ECO:0000256" key="8">
    <source>
        <dbReference type="ARBA" id="ARBA00024176"/>
    </source>
</evidence>
<comment type="subunit">
    <text evidence="10">Interacts (via lumenal domain) with lysosomal protein MFSD1; the interaction starts while both proteins are still in the endoplasmic reticulum and is required for stabilization of MFSD1 in lysosomes but has no direct effect on its targeting to lysosomes or transporter activity.</text>
</comment>
<evidence type="ECO:0000256" key="7">
    <source>
        <dbReference type="ARBA" id="ARBA00023228"/>
    </source>
</evidence>
<dbReference type="RefSeq" id="XP_014670233.1">
    <property type="nucleotide sequence ID" value="XM_014814747.1"/>
</dbReference>
<keyword evidence="12" id="KW-1185">Reference proteome</keyword>
<evidence type="ECO:0000256" key="2">
    <source>
        <dbReference type="ARBA" id="ARBA00022692"/>
    </source>
</evidence>
<evidence type="ECO:0000313" key="12">
    <source>
        <dbReference type="Proteomes" id="UP000695022"/>
    </source>
</evidence>
<evidence type="ECO:0000256" key="4">
    <source>
        <dbReference type="ARBA" id="ARBA00022989"/>
    </source>
</evidence>
<keyword evidence="5 11" id="KW-0472">Membrane</keyword>
<evidence type="ECO:0000256" key="3">
    <source>
        <dbReference type="ARBA" id="ARBA00022729"/>
    </source>
</evidence>
<dbReference type="PANTHER" id="PTHR31981">
    <property type="entry name" value="GLYCOSYLATED LYSOSOMAL MEMBRANE PROTEIN"/>
    <property type="match status" value="1"/>
</dbReference>
<feature type="transmembrane region" description="Helical" evidence="11">
    <location>
        <begin position="336"/>
        <end position="362"/>
    </location>
</feature>
<dbReference type="PANTHER" id="PTHR31981:SF1">
    <property type="entry name" value="GLYCOSYLATED LYSOSOMAL MEMBRANE PROTEIN"/>
    <property type="match status" value="1"/>
</dbReference>
<comment type="function">
    <text evidence="8">Required to protect lysosomal transporter MFSD1 from lysosomal proteolysis and for MFSD1 lysosomal localization.</text>
</comment>
<evidence type="ECO:0000313" key="13">
    <source>
        <dbReference type="RefSeq" id="XP_014670233.1"/>
    </source>
</evidence>
<keyword evidence="4 11" id="KW-1133">Transmembrane helix</keyword>
<comment type="subcellular location">
    <subcellularLocation>
        <location evidence="9">Lysosome membrane</location>
        <topology evidence="9">Single-pass type I membrane protein</topology>
        <orientation evidence="9">Lumenal side</orientation>
    </subcellularLocation>
</comment>
<dbReference type="Proteomes" id="UP000695022">
    <property type="component" value="Unplaced"/>
</dbReference>
<dbReference type="Pfam" id="PF15065">
    <property type="entry name" value="NCU-G1"/>
    <property type="match status" value="1"/>
</dbReference>
<protein>
    <submittedName>
        <fullName evidence="13">Glycosylated lysosomal membrane protein A-like</fullName>
    </submittedName>
</protein>
<name>A0ABM1EDG2_PRICU</name>
<evidence type="ECO:0000256" key="10">
    <source>
        <dbReference type="ARBA" id="ARBA00044960"/>
    </source>
</evidence>
<organism evidence="12 13">
    <name type="scientific">Priapulus caudatus</name>
    <name type="common">Priapulid worm</name>
    <dbReference type="NCBI Taxonomy" id="37621"/>
    <lineage>
        <taxon>Eukaryota</taxon>
        <taxon>Metazoa</taxon>
        <taxon>Ecdysozoa</taxon>
        <taxon>Scalidophora</taxon>
        <taxon>Priapulida</taxon>
        <taxon>Priapulimorpha</taxon>
        <taxon>Priapulimorphida</taxon>
        <taxon>Priapulidae</taxon>
        <taxon>Priapulus</taxon>
    </lineage>
</organism>
<evidence type="ECO:0000256" key="5">
    <source>
        <dbReference type="ARBA" id="ARBA00023136"/>
    </source>
</evidence>
<reference evidence="13" key="1">
    <citation type="submission" date="2025-08" db="UniProtKB">
        <authorList>
            <consortium name="RefSeq"/>
        </authorList>
    </citation>
    <scope>IDENTIFICATION</scope>
</reference>
<sequence>MSNELHMEVNPNCTEDLCRLANNDSSYNNLVHVRADGQDDSIHYLWSSIGAPTFLVVRTELSSQLQIDWTALLSNESANSITFSSPPLFAFAVTFTYLWEYNDPKDTGNIHTARSNISYYRLESLSWNDFNFNADYNKSMGSFSLLNHLGANNGSLQFLLEAYGTDSRSEALPHLLYTSDSMQCQLKLDSFPTKYRASRFALEMLMVKVKEPNEYMTLEEHQSIDDEYTPGIFKAIHYSSGGQNNSGYMSWKPVCYAGPHHTLEEDRLVQTYNLQQGVVRIPINSIAHAYFGSDLMLEATTLNISFGMQGDGFFHSTKYLDWNAVIGYGLPPRDQLSMLVIAVITTGVGLPSALFLLGGIYVGCKRVTKKQTYPAID</sequence>
<keyword evidence="7" id="KW-0458">Lysosome</keyword>